<evidence type="ECO:0000259" key="13">
    <source>
        <dbReference type="Pfam" id="PF02775"/>
    </source>
</evidence>
<dbReference type="NCBIfam" id="TIGR00118">
    <property type="entry name" value="acolac_lg"/>
    <property type="match status" value="1"/>
</dbReference>
<dbReference type="Gene3D" id="3.40.50.970">
    <property type="match status" value="2"/>
</dbReference>
<dbReference type="InterPro" id="IPR011766">
    <property type="entry name" value="TPP_enzyme_TPP-bd"/>
</dbReference>
<dbReference type="CDD" id="cd07035">
    <property type="entry name" value="TPP_PYR_POX_like"/>
    <property type="match status" value="1"/>
</dbReference>
<dbReference type="InterPro" id="IPR012846">
    <property type="entry name" value="Acetolactate_synth_lsu"/>
</dbReference>
<dbReference type="RefSeq" id="WP_377094838.1">
    <property type="nucleotide sequence ID" value="NZ_JBHSJM010000001.1"/>
</dbReference>
<dbReference type="Pfam" id="PF02776">
    <property type="entry name" value="TPP_enzyme_N"/>
    <property type="match status" value="1"/>
</dbReference>
<evidence type="ECO:0000256" key="6">
    <source>
        <dbReference type="ARBA" id="ARBA00022679"/>
    </source>
</evidence>
<evidence type="ECO:0000259" key="12">
    <source>
        <dbReference type="Pfam" id="PF00205"/>
    </source>
</evidence>
<reference evidence="16" key="1">
    <citation type="journal article" date="2019" name="Int. J. Syst. Evol. Microbiol.">
        <title>The Global Catalogue of Microorganisms (GCM) 10K type strain sequencing project: providing services to taxonomists for standard genome sequencing and annotation.</title>
        <authorList>
            <consortium name="The Broad Institute Genomics Platform"/>
            <consortium name="The Broad Institute Genome Sequencing Center for Infectious Disease"/>
            <person name="Wu L."/>
            <person name="Ma J."/>
        </authorList>
    </citation>
    <scope>NUCLEOTIDE SEQUENCE [LARGE SCALE GENOMIC DNA]</scope>
    <source>
        <strain evidence="16">JCM 16545</strain>
    </source>
</reference>
<dbReference type="Proteomes" id="UP001597297">
    <property type="component" value="Unassembled WGS sequence"/>
</dbReference>
<gene>
    <name evidence="15" type="primary">ilvB</name>
    <name evidence="15" type="ORF">ACFSQZ_11550</name>
</gene>
<feature type="domain" description="Thiamine pyrophosphate enzyme N-terminal TPP-binding" evidence="14">
    <location>
        <begin position="7"/>
        <end position="122"/>
    </location>
</feature>
<comment type="cofactor">
    <cofactor evidence="11">
        <name>thiamine diphosphate</name>
        <dbReference type="ChEBI" id="CHEBI:58937"/>
    </cofactor>
    <text evidence="11">Binds 1 thiamine pyrophosphate per subunit.</text>
</comment>
<dbReference type="PANTHER" id="PTHR18968:SF13">
    <property type="entry name" value="ACETOLACTATE SYNTHASE CATALYTIC SUBUNIT, MITOCHONDRIAL"/>
    <property type="match status" value="1"/>
</dbReference>
<evidence type="ECO:0000313" key="15">
    <source>
        <dbReference type="EMBL" id="MFD2277108.1"/>
    </source>
</evidence>
<dbReference type="PANTHER" id="PTHR18968">
    <property type="entry name" value="THIAMINE PYROPHOSPHATE ENZYMES"/>
    <property type="match status" value="1"/>
</dbReference>
<keyword evidence="7 11" id="KW-0479">Metal-binding</keyword>
<evidence type="ECO:0000256" key="8">
    <source>
        <dbReference type="ARBA" id="ARBA00022842"/>
    </source>
</evidence>
<evidence type="ECO:0000256" key="2">
    <source>
        <dbReference type="ARBA" id="ARBA00005025"/>
    </source>
</evidence>
<accession>A0ABW5E4W8</accession>
<feature type="domain" description="Thiamine pyrophosphate enzyme TPP-binding" evidence="13">
    <location>
        <begin position="393"/>
        <end position="541"/>
    </location>
</feature>
<proteinExistence type="inferred from homology"/>
<dbReference type="EC" id="2.2.1.6" evidence="4 11"/>
<keyword evidence="9 11" id="KW-0786">Thiamine pyrophosphate</keyword>
<comment type="pathway">
    <text evidence="1 11">Amino-acid biosynthesis; L-isoleucine biosynthesis; L-isoleucine from 2-oxobutanoate: step 1/4.</text>
</comment>
<dbReference type="InterPro" id="IPR045229">
    <property type="entry name" value="TPP_enz"/>
</dbReference>
<comment type="pathway">
    <text evidence="2 11">Amino-acid biosynthesis; L-valine biosynthesis; L-valine from pyruvate: step 1/4.</text>
</comment>
<organism evidence="15 16">
    <name type="scientific">Rubritalea spongiae</name>
    <dbReference type="NCBI Taxonomy" id="430797"/>
    <lineage>
        <taxon>Bacteria</taxon>
        <taxon>Pseudomonadati</taxon>
        <taxon>Verrucomicrobiota</taxon>
        <taxon>Verrucomicrobiia</taxon>
        <taxon>Verrucomicrobiales</taxon>
        <taxon>Rubritaleaceae</taxon>
        <taxon>Rubritalea</taxon>
    </lineage>
</organism>
<evidence type="ECO:0000256" key="1">
    <source>
        <dbReference type="ARBA" id="ARBA00004974"/>
    </source>
</evidence>
<keyword evidence="16" id="KW-1185">Reference proteome</keyword>
<evidence type="ECO:0000313" key="16">
    <source>
        <dbReference type="Proteomes" id="UP001597297"/>
    </source>
</evidence>
<dbReference type="EMBL" id="JBHUJC010000038">
    <property type="protein sequence ID" value="MFD2277108.1"/>
    <property type="molecule type" value="Genomic_DNA"/>
</dbReference>
<keyword evidence="5 11" id="KW-0028">Amino-acid biosynthesis</keyword>
<sequence>MAKQQLDGAQALIKTLDDLGVEYIFGYSGGAAIPIFDALETVKSKIQFVLARHEQGACHMADGYARATGKPAVVLVTSGPGAGNTITGLMTAQMDSVPMIIICGQQVTWMLGKDAFQEADIFGITIPVVKHNYLVKDTNALPRIAREAFHIATSGRPGAVLIDIPKDISSAPFTGKLKDKKAEEFDLPGYNPEAAFNIDTAAISKAAKLIKKAKRPLILAGQGSMIARSQEELLKLVETLDCPFTTTLLGKGTLPERHPLSLGMLGMHGTAYANKAVVECDLLLNIGSRFDDRIIGQPDRFCADAKIIHIDIDAAEMNKMISPDVEIVGDAKAALIELLKEIEPAKHTEWNEHLDGYKKKYPLSYRKQGGLRMQQVIDEFDKQTQGGAIVTTDVGQHQMWAAQFYRNAKTHSWLSSGGAGTMGFGFPAAIGAAFACPDRQVITFCGDGGFQMTLFELATAAIHKLPIKIVVLNNHYLGMVRQWQELFFEDRLSGVDLEGNPDFVKLAQAYGIKAINIKRPADVERMVKQALEYNDGPILINAECVKTDNVFPMIPAGAALEDMITEPPKHKMAKPTGST</sequence>
<keyword evidence="10 11" id="KW-0100">Branched-chain amino acid biosynthesis</keyword>
<dbReference type="InterPro" id="IPR012000">
    <property type="entry name" value="Thiamin_PyroP_enz_cen_dom"/>
</dbReference>
<protein>
    <recommendedName>
        <fullName evidence="4 11">Acetolactate synthase</fullName>
        <ecNumber evidence="4 11">2.2.1.6</ecNumber>
    </recommendedName>
</protein>
<keyword evidence="6 11" id="KW-0808">Transferase</keyword>
<evidence type="ECO:0000256" key="7">
    <source>
        <dbReference type="ARBA" id="ARBA00022723"/>
    </source>
</evidence>
<dbReference type="InterPro" id="IPR029035">
    <property type="entry name" value="DHS-like_NAD/FAD-binding_dom"/>
</dbReference>
<name>A0ABW5E4W8_9BACT</name>
<evidence type="ECO:0000259" key="14">
    <source>
        <dbReference type="Pfam" id="PF02776"/>
    </source>
</evidence>
<comment type="catalytic activity">
    <reaction evidence="11">
        <text>2 pyruvate + H(+) = (2S)-2-acetolactate + CO2</text>
        <dbReference type="Rhea" id="RHEA:25249"/>
        <dbReference type="ChEBI" id="CHEBI:15361"/>
        <dbReference type="ChEBI" id="CHEBI:15378"/>
        <dbReference type="ChEBI" id="CHEBI:16526"/>
        <dbReference type="ChEBI" id="CHEBI:58476"/>
        <dbReference type="EC" id="2.2.1.6"/>
    </reaction>
</comment>
<dbReference type="InterPro" id="IPR029061">
    <property type="entry name" value="THDP-binding"/>
</dbReference>
<evidence type="ECO:0000256" key="5">
    <source>
        <dbReference type="ARBA" id="ARBA00022605"/>
    </source>
</evidence>
<feature type="domain" description="Thiamine pyrophosphate enzyme central" evidence="12">
    <location>
        <begin position="203"/>
        <end position="338"/>
    </location>
</feature>
<evidence type="ECO:0000256" key="3">
    <source>
        <dbReference type="ARBA" id="ARBA00007812"/>
    </source>
</evidence>
<evidence type="ECO:0000256" key="9">
    <source>
        <dbReference type="ARBA" id="ARBA00023052"/>
    </source>
</evidence>
<dbReference type="SUPFAM" id="SSF52518">
    <property type="entry name" value="Thiamin diphosphate-binding fold (THDP-binding)"/>
    <property type="match status" value="2"/>
</dbReference>
<dbReference type="PROSITE" id="PS00187">
    <property type="entry name" value="TPP_ENZYMES"/>
    <property type="match status" value="1"/>
</dbReference>
<evidence type="ECO:0000256" key="10">
    <source>
        <dbReference type="ARBA" id="ARBA00023304"/>
    </source>
</evidence>
<dbReference type="Pfam" id="PF02775">
    <property type="entry name" value="TPP_enzyme_C"/>
    <property type="match status" value="1"/>
</dbReference>
<evidence type="ECO:0000256" key="4">
    <source>
        <dbReference type="ARBA" id="ARBA00013145"/>
    </source>
</evidence>
<dbReference type="Pfam" id="PF00205">
    <property type="entry name" value="TPP_enzyme_M"/>
    <property type="match status" value="1"/>
</dbReference>
<dbReference type="InterPro" id="IPR000399">
    <property type="entry name" value="TPP-bd_CS"/>
</dbReference>
<dbReference type="SUPFAM" id="SSF52467">
    <property type="entry name" value="DHS-like NAD/FAD-binding domain"/>
    <property type="match status" value="1"/>
</dbReference>
<keyword evidence="8 11" id="KW-0460">Magnesium</keyword>
<comment type="cofactor">
    <cofactor evidence="11">
        <name>Mg(2+)</name>
        <dbReference type="ChEBI" id="CHEBI:18420"/>
    </cofactor>
    <text evidence="11">Binds 1 Mg(2+) ion per subunit.</text>
</comment>
<dbReference type="CDD" id="cd02015">
    <property type="entry name" value="TPP_AHAS"/>
    <property type="match status" value="1"/>
</dbReference>
<dbReference type="Gene3D" id="3.40.50.1220">
    <property type="entry name" value="TPP-binding domain"/>
    <property type="match status" value="1"/>
</dbReference>
<dbReference type="InterPro" id="IPR039368">
    <property type="entry name" value="AHAS_TPP"/>
</dbReference>
<evidence type="ECO:0000256" key="11">
    <source>
        <dbReference type="RuleBase" id="RU003591"/>
    </source>
</evidence>
<dbReference type="InterPro" id="IPR012001">
    <property type="entry name" value="Thiamin_PyroP_enz_TPP-bd_dom"/>
</dbReference>
<comment type="similarity">
    <text evidence="3 11">Belongs to the TPP enzyme family.</text>
</comment>
<dbReference type="GO" id="GO:0003984">
    <property type="term" value="F:acetolactate synthase activity"/>
    <property type="evidence" value="ECO:0007669"/>
    <property type="project" value="UniProtKB-EC"/>
</dbReference>
<comment type="caution">
    <text evidence="15">The sequence shown here is derived from an EMBL/GenBank/DDBJ whole genome shotgun (WGS) entry which is preliminary data.</text>
</comment>